<gene>
    <name evidence="16" type="ORF">ACFPBZ_04150</name>
</gene>
<comment type="catalytic activity">
    <reaction evidence="15">
        <text>L-lysine + NADPH + O2 = N(6)-hydroxy-L-lysine + NADP(+) + H2O</text>
        <dbReference type="Rhea" id="RHEA:23228"/>
        <dbReference type="ChEBI" id="CHEBI:15377"/>
        <dbReference type="ChEBI" id="CHEBI:15379"/>
        <dbReference type="ChEBI" id="CHEBI:32551"/>
        <dbReference type="ChEBI" id="CHEBI:57783"/>
        <dbReference type="ChEBI" id="CHEBI:57820"/>
        <dbReference type="ChEBI" id="CHEBI:58349"/>
        <dbReference type="EC" id="1.14.13.59"/>
    </reaction>
</comment>
<reference evidence="17" key="1">
    <citation type="journal article" date="2019" name="Int. J. Syst. Evol. Microbiol.">
        <title>The Global Catalogue of Microorganisms (GCM) 10K type strain sequencing project: providing services to taxonomists for standard genome sequencing and annotation.</title>
        <authorList>
            <consortium name="The Broad Institute Genomics Platform"/>
            <consortium name="The Broad Institute Genome Sequencing Center for Infectious Disease"/>
            <person name="Wu L."/>
            <person name="Ma J."/>
        </authorList>
    </citation>
    <scope>NUCLEOTIDE SEQUENCE [LARGE SCALE GENOMIC DNA]</scope>
    <source>
        <strain evidence="17">CGMCC 4.7093</strain>
    </source>
</reference>
<evidence type="ECO:0000256" key="6">
    <source>
        <dbReference type="ARBA" id="ARBA00022630"/>
    </source>
</evidence>
<keyword evidence="9" id="KW-0560">Oxidoreductase</keyword>
<evidence type="ECO:0000256" key="7">
    <source>
        <dbReference type="ARBA" id="ARBA00022827"/>
    </source>
</evidence>
<evidence type="ECO:0000256" key="5">
    <source>
        <dbReference type="ARBA" id="ARBA00016406"/>
    </source>
</evidence>
<dbReference type="Pfam" id="PF13434">
    <property type="entry name" value="Lys_Orn_oxgnase"/>
    <property type="match status" value="1"/>
</dbReference>
<keyword evidence="17" id="KW-1185">Reference proteome</keyword>
<dbReference type="Gene3D" id="3.50.50.60">
    <property type="entry name" value="FAD/NAD(P)-binding domain"/>
    <property type="match status" value="1"/>
</dbReference>
<evidence type="ECO:0000256" key="10">
    <source>
        <dbReference type="ARBA" id="ARBA00023033"/>
    </source>
</evidence>
<protein>
    <recommendedName>
        <fullName evidence="5">L-lysine N6-monooxygenase MbtG</fullName>
        <ecNumber evidence="4">1.14.13.59</ecNumber>
    </recommendedName>
    <alternativeName>
        <fullName evidence="14">Lysine 6-N-hydroxylase</fullName>
    </alternativeName>
    <alternativeName>
        <fullName evidence="13">Lysine N6-hydroxylase</fullName>
    </alternativeName>
    <alternativeName>
        <fullName evidence="11">Lysine-N-oxygenase</fullName>
    </alternativeName>
    <alternativeName>
        <fullName evidence="12">Mycobactin synthase protein G</fullName>
    </alternativeName>
</protein>
<evidence type="ECO:0000256" key="15">
    <source>
        <dbReference type="ARBA" id="ARBA00048407"/>
    </source>
</evidence>
<comment type="cofactor">
    <cofactor evidence="1">
        <name>FAD</name>
        <dbReference type="ChEBI" id="CHEBI:57692"/>
    </cofactor>
</comment>
<accession>A0ABV9YI76</accession>
<dbReference type="RefSeq" id="WP_378034733.1">
    <property type="nucleotide sequence ID" value="NZ_JBHSIV010000003.1"/>
</dbReference>
<evidence type="ECO:0000256" key="2">
    <source>
        <dbReference type="ARBA" id="ARBA00004924"/>
    </source>
</evidence>
<dbReference type="SUPFAM" id="SSF51905">
    <property type="entry name" value="FAD/NAD(P)-binding domain"/>
    <property type="match status" value="2"/>
</dbReference>
<dbReference type="InterPro" id="IPR025700">
    <property type="entry name" value="Lys/Orn_oxygenase"/>
</dbReference>
<keyword evidence="7" id="KW-0274">FAD</keyword>
<keyword evidence="10" id="KW-0503">Monooxygenase</keyword>
<evidence type="ECO:0000313" key="17">
    <source>
        <dbReference type="Proteomes" id="UP001595947"/>
    </source>
</evidence>
<sequence>MSPPPRDDVLDVVGVGFGPSNLALAIALTEHGQAHPDTPLRARFLERQEQFGWHRGMLLEDATMQVSYLKDLATLRNPRSGFSFVSYLHDKDRLADFINYGSAYPTRREFHDYLEWAAARIPSGTVEYGTEVTALRLVPGPGGPADLVEIEVEQGGSRHTLTARNVVLGTGLVPHVPEGTPLGERVWHSKDLLVRLPALDAEPRRVAVVGAGQSAAEVVEHLHHRFPDAEVAAVFARYGFSPADDSSFANRIFDPDAVDDVFNAAPAVRDRILGYHGNTNYSVVDGELITALYREHYKERVAGRERLRFHNASRVAAIEARDDGADVVVESLIDSTREVVEADLVVYATGYRTSDPLEMLGDAAADWPRDEQGRVDFHRDYRVVTPPEVTAGLFAPGATEHTHGLTSTLLSNVAVRAGEMVASMASSRDGARSAAV</sequence>
<dbReference type="EC" id="1.14.13.59" evidence="4"/>
<dbReference type="InterPro" id="IPR036188">
    <property type="entry name" value="FAD/NAD-bd_sf"/>
</dbReference>
<dbReference type="PANTHER" id="PTHR42802:SF1">
    <property type="entry name" value="L-ORNITHINE N(5)-MONOOXYGENASE"/>
    <property type="match status" value="1"/>
</dbReference>
<comment type="pathway">
    <text evidence="2">Siderophore biosynthesis.</text>
</comment>
<evidence type="ECO:0000256" key="12">
    <source>
        <dbReference type="ARBA" id="ARBA00031158"/>
    </source>
</evidence>
<evidence type="ECO:0000313" key="16">
    <source>
        <dbReference type="EMBL" id="MFC5061387.1"/>
    </source>
</evidence>
<proteinExistence type="inferred from homology"/>
<keyword evidence="6" id="KW-0285">Flavoprotein</keyword>
<dbReference type="PANTHER" id="PTHR42802">
    <property type="entry name" value="MONOOXYGENASE"/>
    <property type="match status" value="1"/>
</dbReference>
<evidence type="ECO:0000256" key="11">
    <source>
        <dbReference type="ARBA" id="ARBA00029939"/>
    </source>
</evidence>
<dbReference type="EMBL" id="JBHSIV010000003">
    <property type="protein sequence ID" value="MFC5061387.1"/>
    <property type="molecule type" value="Genomic_DNA"/>
</dbReference>
<organism evidence="16 17">
    <name type="scientific">Actinomycetospora atypica</name>
    <dbReference type="NCBI Taxonomy" id="1290095"/>
    <lineage>
        <taxon>Bacteria</taxon>
        <taxon>Bacillati</taxon>
        <taxon>Actinomycetota</taxon>
        <taxon>Actinomycetes</taxon>
        <taxon>Pseudonocardiales</taxon>
        <taxon>Pseudonocardiaceae</taxon>
        <taxon>Actinomycetospora</taxon>
    </lineage>
</organism>
<evidence type="ECO:0000256" key="9">
    <source>
        <dbReference type="ARBA" id="ARBA00023002"/>
    </source>
</evidence>
<evidence type="ECO:0000256" key="14">
    <source>
        <dbReference type="ARBA" id="ARBA00032738"/>
    </source>
</evidence>
<evidence type="ECO:0000256" key="13">
    <source>
        <dbReference type="ARBA" id="ARBA00032493"/>
    </source>
</evidence>
<comment type="similarity">
    <text evidence="3">Belongs to the lysine N(6)-hydroxylase/L-ornithine N(5)-oxygenase family.</text>
</comment>
<evidence type="ECO:0000256" key="4">
    <source>
        <dbReference type="ARBA" id="ARBA00013076"/>
    </source>
</evidence>
<comment type="caution">
    <text evidence="16">The sequence shown here is derived from an EMBL/GenBank/DDBJ whole genome shotgun (WGS) entry which is preliminary data.</text>
</comment>
<name>A0ABV9YI76_9PSEU</name>
<evidence type="ECO:0000256" key="1">
    <source>
        <dbReference type="ARBA" id="ARBA00001974"/>
    </source>
</evidence>
<evidence type="ECO:0000256" key="8">
    <source>
        <dbReference type="ARBA" id="ARBA00022857"/>
    </source>
</evidence>
<dbReference type="Proteomes" id="UP001595947">
    <property type="component" value="Unassembled WGS sequence"/>
</dbReference>
<dbReference type="PRINTS" id="PR00368">
    <property type="entry name" value="FADPNR"/>
</dbReference>
<evidence type="ECO:0000256" key="3">
    <source>
        <dbReference type="ARBA" id="ARBA00007588"/>
    </source>
</evidence>
<keyword evidence="8" id="KW-0521">NADP</keyword>